<evidence type="ECO:0000313" key="1">
    <source>
        <dbReference type="EMBL" id="MDD1792778.1"/>
    </source>
</evidence>
<dbReference type="Proteomes" id="UP001149400">
    <property type="component" value="Unassembled WGS sequence"/>
</dbReference>
<sequence length="352" mass="38599">MSKLHIALFLSLLGLHISGCSEEINDAPKAKFGNSGSLDGPYSIRDVLITDTSGASSNLGYGSVSSYPGASASISGLGIPAHISGYWSKPSDTSPHPVAYYRLDSAIDSKLAKQKVATLKGAYTKLKDKPGTIQVVVNKDQIQVFYTFKCFDVYDDCEKKEGADPNGWIQASPDGNTDVVMLFSGKGETSPTAFPASPYDKRLVRAKSVESTNITELILTSENGKSYTLGDNLDYPTSFSISWAKKTNPEADFSEWQFERYRLSGEFNAPALSEEAIQAYRRATNGYIKTSTFDIFAEDDSLFITYSAACLTDTVGERCEVAKDPENRWRYFDEIGRHALILFHGKGQKVPQ</sequence>
<comment type="caution">
    <text evidence="1">The sequence shown here is derived from an EMBL/GenBank/DDBJ whole genome shotgun (WGS) entry which is preliminary data.</text>
</comment>
<dbReference type="EMBL" id="JAJUBC010000005">
    <property type="protein sequence ID" value="MDD1792778.1"/>
    <property type="molecule type" value="Genomic_DNA"/>
</dbReference>
<reference evidence="1" key="1">
    <citation type="submission" date="2021-12" db="EMBL/GenBank/DDBJ databases">
        <title>Enterovibrio ZSDZ35 sp. nov. and Enterovibrio ZSDZ42 sp. nov., isolated from coastal seawater in Qingdao.</title>
        <authorList>
            <person name="Zhang P."/>
        </authorList>
    </citation>
    <scope>NUCLEOTIDE SEQUENCE</scope>
    <source>
        <strain evidence="1">ZSDZ42</strain>
    </source>
</reference>
<dbReference type="RefSeq" id="WP_274163660.1">
    <property type="nucleotide sequence ID" value="NZ_JAJUBC010000005.1"/>
</dbReference>
<keyword evidence="2" id="KW-1185">Reference proteome</keyword>
<protein>
    <submittedName>
        <fullName evidence="1">Uncharacterized protein</fullName>
    </submittedName>
</protein>
<evidence type="ECO:0000313" key="2">
    <source>
        <dbReference type="Proteomes" id="UP001149400"/>
    </source>
</evidence>
<name>A0ABT5QXQ0_9GAMM</name>
<accession>A0ABT5QXQ0</accession>
<organism evidence="1 2">
    <name type="scientific">Enterovibrio gelatinilyticus</name>
    <dbReference type="NCBI Taxonomy" id="2899819"/>
    <lineage>
        <taxon>Bacteria</taxon>
        <taxon>Pseudomonadati</taxon>
        <taxon>Pseudomonadota</taxon>
        <taxon>Gammaproteobacteria</taxon>
        <taxon>Vibrionales</taxon>
        <taxon>Vibrionaceae</taxon>
        <taxon>Enterovibrio</taxon>
    </lineage>
</organism>
<gene>
    <name evidence="1" type="ORF">LRP50_06540</name>
</gene>
<proteinExistence type="predicted"/>